<dbReference type="Pfam" id="PF05598">
    <property type="entry name" value="DUF772"/>
    <property type="match status" value="1"/>
</dbReference>
<evidence type="ECO:0000313" key="4">
    <source>
        <dbReference type="Proteomes" id="UP001242480"/>
    </source>
</evidence>
<protein>
    <recommendedName>
        <fullName evidence="2">Transposase InsH N-terminal domain-containing protein</fullName>
    </recommendedName>
</protein>
<name>A0ABU0JJS9_9HYPH</name>
<keyword evidence="4" id="KW-1185">Reference proteome</keyword>
<proteinExistence type="predicted"/>
<sequence length="222" mass="25470">MNRALGKLARTIDWRFLESRLGAVYDDDPGRPPLPNRLMAGLAILKRHTSCWTRRWVESPYFQFFCDGMDGPGAFVALHQSTVRGISHVRHRNHWTGYRKERVSGSRRRRQWRSRAQEADQTRPRPGAFFASLASCLVALEACFTAHFWAREIVKHRHEVRMIPSQYVKPVIKRNKTDSAHAEAICEAAGRRCASSQSRVFNSKAPWFCIGRVIFLYGSAPS</sequence>
<evidence type="ECO:0000259" key="2">
    <source>
        <dbReference type="Pfam" id="PF05598"/>
    </source>
</evidence>
<dbReference type="InterPro" id="IPR008490">
    <property type="entry name" value="Transposase_InsH_N"/>
</dbReference>
<dbReference type="Proteomes" id="UP001242480">
    <property type="component" value="Unassembled WGS sequence"/>
</dbReference>
<evidence type="ECO:0000256" key="1">
    <source>
        <dbReference type="SAM" id="MobiDB-lite"/>
    </source>
</evidence>
<evidence type="ECO:0000313" key="3">
    <source>
        <dbReference type="EMBL" id="MDQ0474537.1"/>
    </source>
</evidence>
<feature type="domain" description="Transposase InsH N-terminal" evidence="2">
    <location>
        <begin position="3"/>
        <end position="67"/>
    </location>
</feature>
<gene>
    <name evidence="3" type="ORF">QO011_007578</name>
</gene>
<dbReference type="EMBL" id="JAUSVX010000023">
    <property type="protein sequence ID" value="MDQ0474537.1"/>
    <property type="molecule type" value="Genomic_DNA"/>
</dbReference>
<reference evidence="3 4" key="1">
    <citation type="submission" date="2023-07" db="EMBL/GenBank/DDBJ databases">
        <title>Genomic Encyclopedia of Type Strains, Phase IV (KMG-IV): sequencing the most valuable type-strain genomes for metagenomic binning, comparative biology and taxonomic classification.</title>
        <authorList>
            <person name="Goeker M."/>
        </authorList>
    </citation>
    <scope>NUCLEOTIDE SEQUENCE [LARGE SCALE GENOMIC DNA]</scope>
    <source>
        <strain evidence="3 4">DSM 19619</strain>
    </source>
</reference>
<organism evidence="3 4">
    <name type="scientific">Labrys wisconsinensis</name>
    <dbReference type="NCBI Taxonomy" id="425677"/>
    <lineage>
        <taxon>Bacteria</taxon>
        <taxon>Pseudomonadati</taxon>
        <taxon>Pseudomonadota</taxon>
        <taxon>Alphaproteobacteria</taxon>
        <taxon>Hyphomicrobiales</taxon>
        <taxon>Xanthobacteraceae</taxon>
        <taxon>Labrys</taxon>
    </lineage>
</organism>
<accession>A0ABU0JJS9</accession>
<comment type="caution">
    <text evidence="3">The sequence shown here is derived from an EMBL/GenBank/DDBJ whole genome shotgun (WGS) entry which is preliminary data.</text>
</comment>
<feature type="region of interest" description="Disordered" evidence="1">
    <location>
        <begin position="100"/>
        <end position="120"/>
    </location>
</feature>